<organism evidence="1 2">
    <name type="scientific">Sphaerisporangium album</name>
    <dbReference type="NCBI Taxonomy" id="509200"/>
    <lineage>
        <taxon>Bacteria</taxon>
        <taxon>Bacillati</taxon>
        <taxon>Actinomycetota</taxon>
        <taxon>Actinomycetes</taxon>
        <taxon>Streptosporangiales</taxon>
        <taxon>Streptosporangiaceae</taxon>
        <taxon>Sphaerisporangium</taxon>
    </lineage>
</organism>
<name>A0A367FR45_9ACTN</name>
<dbReference type="Proteomes" id="UP000253094">
    <property type="component" value="Unassembled WGS sequence"/>
</dbReference>
<accession>A0A367FR45</accession>
<evidence type="ECO:0000313" key="2">
    <source>
        <dbReference type="Proteomes" id="UP000253094"/>
    </source>
</evidence>
<evidence type="ECO:0000313" key="1">
    <source>
        <dbReference type="EMBL" id="RCG32379.1"/>
    </source>
</evidence>
<proteinExistence type="predicted"/>
<comment type="caution">
    <text evidence="1">The sequence shown here is derived from an EMBL/GenBank/DDBJ whole genome shotgun (WGS) entry which is preliminary data.</text>
</comment>
<sequence length="146" mass="15474">MDAAAAIVQVLHNHGFPNAEHRARTAAQAKGDITGCPGVVWKVRSGGTARSASDAQIEAWLTETITEKLDAGAGAGILVVQRAGADPADAPCWWAIMRAYQLECLISPNGLWTVGHKFPIRMLLTDACTLLRRAGYGSPLPDEVVA</sequence>
<dbReference type="OrthoDB" id="3630198at2"/>
<keyword evidence="2" id="KW-1185">Reference proteome</keyword>
<gene>
    <name evidence="1" type="ORF">DQ384_05130</name>
</gene>
<dbReference type="EMBL" id="QOIL01000003">
    <property type="protein sequence ID" value="RCG32379.1"/>
    <property type="molecule type" value="Genomic_DNA"/>
</dbReference>
<dbReference type="AlphaFoldDB" id="A0A367FR45"/>
<reference evidence="1 2" key="1">
    <citation type="submission" date="2018-06" db="EMBL/GenBank/DDBJ databases">
        <title>Sphaerisporangium craniellae sp. nov., isolated from a marine sponge in the South China Sea.</title>
        <authorList>
            <person name="Li L."/>
        </authorList>
    </citation>
    <scope>NUCLEOTIDE SEQUENCE [LARGE SCALE GENOMIC DNA]</scope>
    <source>
        <strain evidence="1 2">CCTCC AA 208026</strain>
    </source>
</reference>
<protein>
    <submittedName>
        <fullName evidence="1">Uncharacterized protein</fullName>
    </submittedName>
</protein>